<dbReference type="InterPro" id="IPR039068">
    <property type="entry name" value="PqqC-like"/>
</dbReference>
<dbReference type="PANTHER" id="PTHR40279:SF3">
    <property type="entry name" value="4-AMINOBENZOATE SYNTHASE"/>
    <property type="match status" value="1"/>
</dbReference>
<dbReference type="SUPFAM" id="SSF48613">
    <property type="entry name" value="Heme oxygenase-like"/>
    <property type="match status" value="1"/>
</dbReference>
<evidence type="ECO:0000313" key="4">
    <source>
        <dbReference type="Proteomes" id="UP001220022"/>
    </source>
</evidence>
<dbReference type="Gene3D" id="1.20.910.10">
    <property type="entry name" value="Heme oxygenase-like"/>
    <property type="match status" value="1"/>
</dbReference>
<dbReference type="PANTHER" id="PTHR40279">
    <property type="entry name" value="PQQC-LIKE PROTEIN"/>
    <property type="match status" value="1"/>
</dbReference>
<keyword evidence="4" id="KW-1185">Reference proteome</keyword>
<keyword evidence="1" id="KW-0560">Oxidoreductase</keyword>
<evidence type="ECO:0000256" key="2">
    <source>
        <dbReference type="SAM" id="MobiDB-lite"/>
    </source>
</evidence>
<dbReference type="EMBL" id="JARHTQ010000047">
    <property type="protein sequence ID" value="MDF2261085.1"/>
    <property type="molecule type" value="Genomic_DNA"/>
</dbReference>
<feature type="compositionally biased region" description="Basic and acidic residues" evidence="2">
    <location>
        <begin position="1"/>
        <end position="14"/>
    </location>
</feature>
<dbReference type="Proteomes" id="UP001220022">
    <property type="component" value="Unassembled WGS sequence"/>
</dbReference>
<evidence type="ECO:0000256" key="1">
    <source>
        <dbReference type="ARBA" id="ARBA00023002"/>
    </source>
</evidence>
<organism evidence="3 4">
    <name type="scientific">Streptantibioticus ferralitis</name>
    <dbReference type="NCBI Taxonomy" id="236510"/>
    <lineage>
        <taxon>Bacteria</taxon>
        <taxon>Bacillati</taxon>
        <taxon>Actinomycetota</taxon>
        <taxon>Actinomycetes</taxon>
        <taxon>Kitasatosporales</taxon>
        <taxon>Streptomycetaceae</taxon>
        <taxon>Streptantibioticus</taxon>
    </lineage>
</organism>
<accession>A0ABT5ZB68</accession>
<proteinExistence type="predicted"/>
<evidence type="ECO:0000313" key="3">
    <source>
        <dbReference type="EMBL" id="MDF2261085.1"/>
    </source>
</evidence>
<reference evidence="3 4" key="1">
    <citation type="submission" date="2023-03" db="EMBL/GenBank/DDBJ databases">
        <title>Draft genome sequence of type strain Streptomyces ferralitis JCM 14344.</title>
        <authorList>
            <person name="Klaysubun C."/>
            <person name="Duangmal K."/>
        </authorList>
    </citation>
    <scope>NUCLEOTIDE SEQUENCE [LARGE SCALE GENOMIC DNA]</scope>
    <source>
        <strain evidence="3 4">JCM 14344</strain>
    </source>
</reference>
<comment type="caution">
    <text evidence="3">The sequence shown here is derived from an EMBL/GenBank/DDBJ whole genome shotgun (WGS) entry which is preliminary data.</text>
</comment>
<sequence>MANVRETRTEHESEFDSNLDHAPIGKPQTRLGEALPAELSPDDFVKELTNEVMNSAAANIGPFYEQLIAKKVPIEGAREWVKQWYIDSRIFPSVIAQIAANSYYFYDARQYMGANLAEELGEFNPAREHPVTVRQLGRALGVSDEELEFAEPYPETLLYVEYRQHLVRDYHWLEGLAAGSFAIELTIPGRFRRIAAALREQFDLDDEALEVFRIHAGDERLELNYGGDDKHAGEAANLLRKYAIGAELQQRIRLAIWRSIQARRVYQWGLYREICLKRHPAWETITK</sequence>
<gene>
    <name evidence="3" type="ORF">P2L57_36805</name>
</gene>
<dbReference type="Pfam" id="PF14518">
    <property type="entry name" value="Haem_oxygenas_2"/>
    <property type="match status" value="1"/>
</dbReference>
<protein>
    <submittedName>
        <fullName evidence="3">Iron-containing redox enzyme family protein</fullName>
    </submittedName>
</protein>
<dbReference type="SMART" id="SM01236">
    <property type="entry name" value="Haem_oxygenase_2"/>
    <property type="match status" value="1"/>
</dbReference>
<name>A0ABT5ZB68_9ACTN</name>
<feature type="region of interest" description="Disordered" evidence="2">
    <location>
        <begin position="1"/>
        <end position="27"/>
    </location>
</feature>
<dbReference type="InterPro" id="IPR016084">
    <property type="entry name" value="Haem_Oase-like_multi-hlx"/>
</dbReference>
<dbReference type="RefSeq" id="WP_275822333.1">
    <property type="nucleotide sequence ID" value="NZ_BAAANM010000043.1"/>
</dbReference>